<evidence type="ECO:0000313" key="1">
    <source>
        <dbReference type="EMBL" id="KYG64035.1"/>
    </source>
</evidence>
<reference evidence="1 2" key="1">
    <citation type="submission" date="2016-03" db="EMBL/GenBank/DDBJ databases">
        <authorList>
            <person name="Ploux O."/>
        </authorList>
    </citation>
    <scope>NUCLEOTIDE SEQUENCE [LARGE SCALE GENOMIC DNA]</scope>
    <source>
        <strain evidence="1 2">R0</strain>
    </source>
</reference>
<dbReference type="Proteomes" id="UP000075320">
    <property type="component" value="Unassembled WGS sequence"/>
</dbReference>
<keyword evidence="2" id="KW-1185">Reference proteome</keyword>
<sequence length="292" mass="32562">MVFLFFLAQPALAELSSGASDRVNDLAGKQVYHSGPNCYNSVSYVSGFTDFLYQTSSMELKYYLSEYCEENKGTPKTGDILVIGVPNEPFATSFAHAVVQLGDTEIFEKGASTGLYSSVLSGAYPTNLQRELKNTFYSRRAYAESDYAAICAEDPVNCRNFSCRIDKNNSLSLGSACKASVLTKNLKSVQAQLQEISFNRDRDIDALLLKVMSDLNVLMKDMDELKPGDECSIYYLSSWASVDWHLSYGVESEVLRQNPKLELFRLKLKTLYKEISSVKKDSKSRFILSGGL</sequence>
<dbReference type="AlphaFoldDB" id="A0A150WKC5"/>
<dbReference type="EMBL" id="LUKE01000003">
    <property type="protein sequence ID" value="KYG64035.1"/>
    <property type="molecule type" value="Genomic_DNA"/>
</dbReference>
<proteinExistence type="predicted"/>
<comment type="caution">
    <text evidence="1">The sequence shown here is derived from an EMBL/GenBank/DDBJ whole genome shotgun (WGS) entry which is preliminary data.</text>
</comment>
<name>A0A150WKC5_BDEBC</name>
<protein>
    <submittedName>
        <fullName evidence="1">Uncharacterized protein</fullName>
    </submittedName>
</protein>
<accession>A0A150WKC5</accession>
<gene>
    <name evidence="1" type="ORF">AZI86_14615</name>
</gene>
<evidence type="ECO:0000313" key="2">
    <source>
        <dbReference type="Proteomes" id="UP000075320"/>
    </source>
</evidence>
<dbReference type="RefSeq" id="WP_061836001.1">
    <property type="nucleotide sequence ID" value="NZ_LUKE01000003.1"/>
</dbReference>
<organism evidence="1 2">
    <name type="scientific">Bdellovibrio bacteriovorus</name>
    <dbReference type="NCBI Taxonomy" id="959"/>
    <lineage>
        <taxon>Bacteria</taxon>
        <taxon>Pseudomonadati</taxon>
        <taxon>Bdellovibrionota</taxon>
        <taxon>Bdellovibrionia</taxon>
        <taxon>Bdellovibrionales</taxon>
        <taxon>Pseudobdellovibrionaceae</taxon>
        <taxon>Bdellovibrio</taxon>
    </lineage>
</organism>